<organism evidence="3 4">
    <name type="scientific">Bizionia echini</name>
    <dbReference type="NCBI Taxonomy" id="649333"/>
    <lineage>
        <taxon>Bacteria</taxon>
        <taxon>Pseudomonadati</taxon>
        <taxon>Bacteroidota</taxon>
        <taxon>Flavobacteriia</taxon>
        <taxon>Flavobacteriales</taxon>
        <taxon>Flavobacteriaceae</taxon>
        <taxon>Bizionia</taxon>
    </lineage>
</organism>
<dbReference type="OrthoDB" id="1427655at2"/>
<keyword evidence="2" id="KW-0732">Signal</keyword>
<evidence type="ECO:0008006" key="5">
    <source>
        <dbReference type="Google" id="ProtNLM"/>
    </source>
</evidence>
<proteinExistence type="predicted"/>
<dbReference type="RefSeq" id="WP_092209225.1">
    <property type="nucleotide sequence ID" value="NZ_FOVN01000006.1"/>
</dbReference>
<dbReference type="SUPFAM" id="SSF49464">
    <property type="entry name" value="Carboxypeptidase regulatory domain-like"/>
    <property type="match status" value="1"/>
</dbReference>
<reference evidence="4" key="1">
    <citation type="submission" date="2016-10" db="EMBL/GenBank/DDBJ databases">
        <authorList>
            <person name="Varghese N."/>
            <person name="Submissions S."/>
        </authorList>
    </citation>
    <scope>NUCLEOTIDE SEQUENCE [LARGE SCALE GENOMIC DNA]</scope>
    <source>
        <strain evidence="4">DSM 23925</strain>
    </source>
</reference>
<evidence type="ECO:0000313" key="3">
    <source>
        <dbReference type="EMBL" id="SFN91236.1"/>
    </source>
</evidence>
<keyword evidence="4" id="KW-1185">Reference proteome</keyword>
<accession>A0A1I5CWJ7</accession>
<dbReference type="EMBL" id="FOVN01000006">
    <property type="protein sequence ID" value="SFN91236.1"/>
    <property type="molecule type" value="Genomic_DNA"/>
</dbReference>
<protein>
    <recommendedName>
        <fullName evidence="5">CarboxypepD_reg-like domain-containing protein</fullName>
    </recommendedName>
</protein>
<name>A0A1I5CWJ7_9FLAO</name>
<dbReference type="Proteomes" id="UP000198705">
    <property type="component" value="Unassembled WGS sequence"/>
</dbReference>
<feature type="signal peptide" evidence="2">
    <location>
        <begin position="1"/>
        <end position="20"/>
    </location>
</feature>
<feature type="region of interest" description="Disordered" evidence="1">
    <location>
        <begin position="119"/>
        <end position="141"/>
    </location>
</feature>
<evidence type="ECO:0000313" key="4">
    <source>
        <dbReference type="Proteomes" id="UP000198705"/>
    </source>
</evidence>
<dbReference type="InterPro" id="IPR008969">
    <property type="entry name" value="CarboxyPept-like_regulatory"/>
</dbReference>
<gene>
    <name evidence="3" type="ORF">SAMN04487989_10641</name>
</gene>
<sequence>MSKTKLVIFLLFIAFQQTYAQTIELLGNVQSTTDVENIHVINKTAQKFTVTNSEGDFRIAATLNDTLVFTSIQHKTLTILVDTEILKNKTLVVTLEEQLNELDQVVVGKILTGNMESDVSNVEGEPMTSNKAGVPSYQGPLKTQSERKLNEATTGGGIVPLNPIINAITGRTKKLKKQIKLEEKDDLMQTIKNELSNDLFTENPLPEENIMEYFYFVSEQPDFLVRCKNKSSIDILNYLIEKLQIFKKNLNTINLHESD</sequence>
<dbReference type="STRING" id="649333.SAMN04487989_10641"/>
<dbReference type="AlphaFoldDB" id="A0A1I5CWJ7"/>
<evidence type="ECO:0000256" key="1">
    <source>
        <dbReference type="SAM" id="MobiDB-lite"/>
    </source>
</evidence>
<feature type="chain" id="PRO_5011613061" description="CarboxypepD_reg-like domain-containing protein" evidence="2">
    <location>
        <begin position="21"/>
        <end position="259"/>
    </location>
</feature>
<evidence type="ECO:0000256" key="2">
    <source>
        <dbReference type="SAM" id="SignalP"/>
    </source>
</evidence>